<dbReference type="InterPro" id="IPR036922">
    <property type="entry name" value="Rieske_2Fe-2S_sf"/>
</dbReference>
<name>A0AAI9IHX9_9BURK</name>
<proteinExistence type="inferred from homology"/>
<accession>A0AAI9IHX9</accession>
<sequence length="425" mass="47886">MNKVIKLHLHDRYPELGKGPVPVEPYISTAYYDKEQARIFKKTWLHVGRVEEIPAAGDYFVKDLEACEASIIVVRDKQGAINAMHNVCSHRMNQIVYEKRGQARKFFCKFHGWAYDLQGNLTGVPEEGSFFDLDKCDHGLSRVACEVWQGFIFINLDPSPELSLAQFLQPMFGDIEGYPFDKITTGFQWTTVVNCNWKLALDAFQEAYHVAYVHGHSIADAIDTAEDGAMPPLDALCGQFHRRLSIAGNPKSVYGNPNAVTAGGAEASKAIADSAVKKPIAAAALRAGMGAASYHFRKEDLPKGMNWTGHENWLFDINVVFPDFYLSLRPNYFQAYNFRPISQGKTLLEARVYYPEMKTAGGRFYLEYMKVALRDVLLEDLSTLERTQSAVQTGVKKEMILQDYELLVRHGAHVVDRIVNEETKA</sequence>
<dbReference type="RefSeq" id="WP_006461874.1">
    <property type="nucleotide sequence ID" value="NZ_AEEC02000003.1"/>
</dbReference>
<evidence type="ECO:0000256" key="3">
    <source>
        <dbReference type="ARBA" id="ARBA00022714"/>
    </source>
</evidence>
<evidence type="ECO:0000259" key="8">
    <source>
        <dbReference type="PROSITE" id="PS51296"/>
    </source>
</evidence>
<dbReference type="InterPro" id="IPR017941">
    <property type="entry name" value="Rieske_2Fe-2S"/>
</dbReference>
<dbReference type="InterPro" id="IPR001663">
    <property type="entry name" value="Rng_hydr_dOase-A"/>
</dbReference>
<comment type="similarity">
    <text evidence="2">Belongs to the bacterial ring-hydroxylating dioxygenase alpha subunit family.</text>
</comment>
<dbReference type="PRINTS" id="PR00090">
    <property type="entry name" value="RNGDIOXGNASE"/>
</dbReference>
<dbReference type="PANTHER" id="PTHR43756">
    <property type="entry name" value="CHOLINE MONOOXYGENASE, CHLOROPLASTIC"/>
    <property type="match status" value="1"/>
</dbReference>
<keyword evidence="5" id="KW-0560">Oxidoreductase</keyword>
<comment type="cofactor">
    <cofactor evidence="1">
        <name>Fe cation</name>
        <dbReference type="ChEBI" id="CHEBI:24875"/>
    </cofactor>
</comment>
<dbReference type="CDD" id="cd00680">
    <property type="entry name" value="RHO_alpha_C"/>
    <property type="match status" value="1"/>
</dbReference>
<comment type="caution">
    <text evidence="9">The sequence shown here is derived from an EMBL/GenBank/DDBJ whole genome shotgun (WGS) entry which is preliminary data.</text>
</comment>
<gene>
    <name evidence="9" type="ORF">HFRIS_003633</name>
</gene>
<evidence type="ECO:0000313" key="10">
    <source>
        <dbReference type="Proteomes" id="UP000006772"/>
    </source>
</evidence>
<dbReference type="Gene3D" id="3.90.380.10">
    <property type="entry name" value="Naphthalene 1,2-dioxygenase Alpha Subunit, Chain A, domain 1"/>
    <property type="match status" value="1"/>
</dbReference>
<dbReference type="SUPFAM" id="SSF55961">
    <property type="entry name" value="Bet v1-like"/>
    <property type="match status" value="1"/>
</dbReference>
<protein>
    <submittedName>
        <fullName evidence="9">3-phenylpropionate/cinnamic acid dioxygenase subunit alpha</fullName>
    </submittedName>
</protein>
<dbReference type="Pfam" id="PF00355">
    <property type="entry name" value="Rieske"/>
    <property type="match status" value="1"/>
</dbReference>
<dbReference type="GO" id="GO:0005506">
    <property type="term" value="F:iron ion binding"/>
    <property type="evidence" value="ECO:0007669"/>
    <property type="project" value="InterPro"/>
</dbReference>
<evidence type="ECO:0000256" key="1">
    <source>
        <dbReference type="ARBA" id="ARBA00001962"/>
    </source>
</evidence>
<dbReference type="SUPFAM" id="SSF50022">
    <property type="entry name" value="ISP domain"/>
    <property type="match status" value="1"/>
</dbReference>
<keyword evidence="6" id="KW-0408">Iron</keyword>
<evidence type="ECO:0000256" key="6">
    <source>
        <dbReference type="ARBA" id="ARBA00023004"/>
    </source>
</evidence>
<dbReference type="AlphaFoldDB" id="A0AAI9IHX9"/>
<evidence type="ECO:0000313" key="9">
    <source>
        <dbReference type="EMBL" id="EOA06314.1"/>
    </source>
</evidence>
<evidence type="ECO:0000256" key="7">
    <source>
        <dbReference type="ARBA" id="ARBA00023014"/>
    </source>
</evidence>
<dbReference type="GO" id="GO:0051213">
    <property type="term" value="F:dioxygenase activity"/>
    <property type="evidence" value="ECO:0007669"/>
    <property type="project" value="UniProtKB-KW"/>
</dbReference>
<keyword evidence="3" id="KW-0001">2Fe-2S</keyword>
<evidence type="ECO:0000256" key="2">
    <source>
        <dbReference type="ARBA" id="ARBA00008751"/>
    </source>
</evidence>
<feature type="domain" description="Rieske" evidence="8">
    <location>
        <begin position="44"/>
        <end position="154"/>
    </location>
</feature>
<dbReference type="PROSITE" id="PS51296">
    <property type="entry name" value="RIESKE"/>
    <property type="match status" value="1"/>
</dbReference>
<dbReference type="Pfam" id="PF00848">
    <property type="entry name" value="Ring_hydroxyl_A"/>
    <property type="match status" value="1"/>
</dbReference>
<evidence type="ECO:0000256" key="4">
    <source>
        <dbReference type="ARBA" id="ARBA00022723"/>
    </source>
</evidence>
<dbReference type="EMBL" id="AEEC02000003">
    <property type="protein sequence ID" value="EOA06314.1"/>
    <property type="molecule type" value="Genomic_DNA"/>
</dbReference>
<dbReference type="CDD" id="cd03469">
    <property type="entry name" value="Rieske_RO_Alpha_N"/>
    <property type="match status" value="1"/>
</dbReference>
<dbReference type="PANTHER" id="PTHR43756:SF5">
    <property type="entry name" value="CHOLINE MONOOXYGENASE, CHLOROPLASTIC"/>
    <property type="match status" value="1"/>
</dbReference>
<keyword evidence="7" id="KW-0411">Iron-sulfur</keyword>
<dbReference type="InterPro" id="IPR015879">
    <property type="entry name" value="Ring_hydroxy_dOase_asu_C_dom"/>
</dbReference>
<organism evidence="9 10">
    <name type="scientific">Herbaspirillum frisingense GSF30</name>
    <dbReference type="NCBI Taxonomy" id="864073"/>
    <lineage>
        <taxon>Bacteria</taxon>
        <taxon>Pseudomonadati</taxon>
        <taxon>Pseudomonadota</taxon>
        <taxon>Betaproteobacteria</taxon>
        <taxon>Burkholderiales</taxon>
        <taxon>Oxalobacteraceae</taxon>
        <taxon>Herbaspirillum</taxon>
    </lineage>
</organism>
<dbReference type="Proteomes" id="UP000006772">
    <property type="component" value="Unassembled WGS sequence"/>
</dbReference>
<dbReference type="Gene3D" id="2.102.10.10">
    <property type="entry name" value="Rieske [2Fe-2S] iron-sulphur domain"/>
    <property type="match status" value="1"/>
</dbReference>
<evidence type="ECO:0000256" key="5">
    <source>
        <dbReference type="ARBA" id="ARBA00023002"/>
    </source>
</evidence>
<dbReference type="GO" id="GO:0051537">
    <property type="term" value="F:2 iron, 2 sulfur cluster binding"/>
    <property type="evidence" value="ECO:0007669"/>
    <property type="project" value="UniProtKB-KW"/>
</dbReference>
<keyword evidence="4" id="KW-0479">Metal-binding</keyword>
<reference evidence="9 10" key="1">
    <citation type="journal article" date="2013" name="Front. Microbiol.">
        <title>The genome of the endophytic bacterium H. frisingense GSF30(T) identifies diverse strategies in the Herbaspirillum genus to interact with plants.</title>
        <authorList>
            <person name="Straub D."/>
            <person name="Rothballer M."/>
            <person name="Hartmann A."/>
            <person name="Ludewig U."/>
        </authorList>
    </citation>
    <scope>NUCLEOTIDE SEQUENCE [LARGE SCALE GENOMIC DNA]</scope>
    <source>
        <strain evidence="9 10">GSF30</strain>
    </source>
</reference>
<keyword evidence="9" id="KW-0223">Dioxygenase</keyword>